<feature type="region of interest" description="Disordered" evidence="1">
    <location>
        <begin position="1083"/>
        <end position="1223"/>
    </location>
</feature>
<feature type="compositionally biased region" description="Pro residues" evidence="1">
    <location>
        <begin position="1"/>
        <end position="11"/>
    </location>
</feature>
<dbReference type="Gene3D" id="1.25.40.10">
    <property type="entry name" value="Tetratricopeptide repeat domain"/>
    <property type="match status" value="1"/>
</dbReference>
<dbReference type="PANTHER" id="PTHR24216">
    <property type="entry name" value="PAXILLIN-RELATED"/>
    <property type="match status" value="1"/>
</dbReference>
<feature type="compositionally biased region" description="Low complexity" evidence="1">
    <location>
        <begin position="436"/>
        <end position="461"/>
    </location>
</feature>
<evidence type="ECO:0000313" key="2">
    <source>
        <dbReference type="EMBL" id="ORY45845.1"/>
    </source>
</evidence>
<feature type="compositionally biased region" description="Polar residues" evidence="1">
    <location>
        <begin position="484"/>
        <end position="502"/>
    </location>
</feature>
<dbReference type="InterPro" id="IPR011990">
    <property type="entry name" value="TPR-like_helical_dom_sf"/>
</dbReference>
<comment type="caution">
    <text evidence="2">The sequence shown here is derived from an EMBL/GenBank/DDBJ whole genome shotgun (WGS) entry which is preliminary data.</text>
</comment>
<dbReference type="Proteomes" id="UP000193467">
    <property type="component" value="Unassembled WGS sequence"/>
</dbReference>
<evidence type="ECO:0000313" key="3">
    <source>
        <dbReference type="Proteomes" id="UP000193467"/>
    </source>
</evidence>
<feature type="region of interest" description="Disordered" evidence="1">
    <location>
        <begin position="245"/>
        <end position="266"/>
    </location>
</feature>
<feature type="compositionally biased region" description="Polar residues" evidence="1">
    <location>
        <begin position="657"/>
        <end position="666"/>
    </location>
</feature>
<evidence type="ECO:0000256" key="1">
    <source>
        <dbReference type="SAM" id="MobiDB-lite"/>
    </source>
</evidence>
<feature type="region of interest" description="Disordered" evidence="1">
    <location>
        <begin position="436"/>
        <end position="504"/>
    </location>
</feature>
<reference evidence="2 3" key="1">
    <citation type="submission" date="2016-07" db="EMBL/GenBank/DDBJ databases">
        <title>Pervasive Adenine N6-methylation of Active Genes in Fungi.</title>
        <authorList>
            <consortium name="DOE Joint Genome Institute"/>
            <person name="Mondo S.J."/>
            <person name="Dannebaum R.O."/>
            <person name="Kuo R.C."/>
            <person name="Labutti K."/>
            <person name="Haridas S."/>
            <person name="Kuo A."/>
            <person name="Salamov A."/>
            <person name="Ahrendt S.R."/>
            <person name="Lipzen A."/>
            <person name="Sullivan W."/>
            <person name="Andreopoulos W.B."/>
            <person name="Clum A."/>
            <person name="Lindquist E."/>
            <person name="Daum C."/>
            <person name="Ramamoorthy G.K."/>
            <person name="Gryganskyi A."/>
            <person name="Culley D."/>
            <person name="Magnuson J.K."/>
            <person name="James T.Y."/>
            <person name="O'Malley M.A."/>
            <person name="Stajich J.E."/>
            <person name="Spatafora J.W."/>
            <person name="Visel A."/>
            <person name="Grigoriev I.V."/>
        </authorList>
    </citation>
    <scope>NUCLEOTIDE SEQUENCE [LARGE SCALE GENOMIC DNA]</scope>
    <source>
        <strain evidence="2 3">62-1032</strain>
    </source>
</reference>
<sequence length="1347" mass="148351">MATTRPPPSPRLPSRQDTLPDSAYDSVPVESPSVAEQDMERAAQSALGLSPRSPRSPLVQQSTPSKLGANEGASGDSEGEDEADINTLMKQGATREQAVAWIKEDRERLARDAMRATAVFSPGSQLTSSPESYRHSEASPALHPLTSDELFPSLPPLPTPALDPHDPYAPTIAPQSYDHMRALEALERSEAWRQGSASAAAGAIAERQLGREPESVAEEGSYFPSIQGDDKGKVQKWLIEELVKKRDAERVDEAKRSGRNLGEETRRLWRHLDRSQMEAGPHVVNGYNLSLATKFRDLQSPPPLSPPSHPHSTSADPLPSSCPNPQSDSYSDIFDAIDAQDDPRADTPLPRAPRQPNVYQSPDEENPFTSAVREKPFQTLGQKFLPSRGSGIDDTTWTKETGKVLDLGGRPTLYRDRIGMANWGRTLLSPIVSESELTASTRSRLTSPSLSYVSSTSTAKSPIRRRPSDPLSAAAIERARLPSLSASTTRRAREGTTSTSLTARALESLTSADSDVGSSSAAVEIWRENERRRQEKAEKEQERARTLTGGLDTLSFVKNTMLEQFGIDLTQEEGPTPPYQEREAGSSAGRTSSSRAGEGTVSQRSASTRFNADLVPKELIPLLRQYVRMREGDLKAAKSNATRLPDDYRHAKPFPPSHTNVYSAQINAPRPSNPIETTTSIDPSSTTPPSSPPKAASSTRSPRSRQPAVDDGQRRMASPTTAKSTSPPDIFSDDVPEDSGTFTLAPLAPSGGEPSPPRAERLQDSPPSSSVPPTSRQPQSQAYELSPQEKARRKALRKAGGEPDPAPARQARRDSVFTGLVELNKEKARLHALLPRQTDDYSTSHVPTLNALAQLIIDAKGLKSTEMYDEAAMYYQQSLRLDPNQSELGFFIGKWNAYKADVDREYSAHYQQQALGCFLSAIRFEPTSSRYHMELARAYVNQEVPLETDEPKEMLAIRALKAAVKWSPPCSDTRIVAYYRMHFTWRMLARSAEDGDPAKLELYRQALWAIEACGNEALRRERTPEDQRPPSTGEILPPAELIRKSEKTIREECEEYRSIAEAMEIGSPNLDLQAPPTLRRATEPALASARMDEDLVDDRDPRPSSSEHRTEPLWSPAPRRRDLPPADFSPTQQDLDHGTPPRSKTAPPPTIARNTPAQPTDQSGEKYQGATEAPYSPRRRQRSSTEAPRTRTVGVQVGRTRSQHRSRDAGVQTELSSPSRTAPFDHATDLIDDGILKLQSLLSLSQQRQTKRVAAEATEVHQSLAQLQDQLIASIKERNVQAAALTRSLQEVLKELEGLPLRIQASARLAQLRHESAHPIPPSTNPISFTLAKLRKAKEASKALRRK</sequence>
<name>A0A1Y2CHQ3_9BASI</name>
<feature type="compositionally biased region" description="Polar residues" evidence="1">
    <location>
        <begin position="718"/>
        <end position="727"/>
    </location>
</feature>
<feature type="compositionally biased region" description="Low complexity" evidence="1">
    <location>
        <begin position="585"/>
        <end position="600"/>
    </location>
</feature>
<feature type="region of interest" description="Disordered" evidence="1">
    <location>
        <begin position="638"/>
        <end position="814"/>
    </location>
</feature>
<feature type="region of interest" description="Disordered" evidence="1">
    <location>
        <begin position="569"/>
        <end position="608"/>
    </location>
</feature>
<protein>
    <submittedName>
        <fullName evidence="2">Uncharacterized protein</fullName>
    </submittedName>
</protein>
<feature type="compositionally biased region" description="Basic and acidic residues" evidence="1">
    <location>
        <begin position="1019"/>
        <end position="1028"/>
    </location>
</feature>
<dbReference type="PANTHER" id="PTHR24216:SF8">
    <property type="entry name" value="PAXILLIN, ISOFORM F"/>
    <property type="match status" value="1"/>
</dbReference>
<feature type="compositionally biased region" description="Basic and acidic residues" evidence="1">
    <location>
        <begin position="1090"/>
        <end position="1111"/>
    </location>
</feature>
<dbReference type="EMBL" id="MCGR01000122">
    <property type="protein sequence ID" value="ORY45845.1"/>
    <property type="molecule type" value="Genomic_DNA"/>
</dbReference>
<feature type="compositionally biased region" description="Low complexity" evidence="1">
    <location>
        <begin position="677"/>
        <end position="707"/>
    </location>
</feature>
<feature type="region of interest" description="Disordered" evidence="1">
    <location>
        <begin position="209"/>
        <end position="229"/>
    </location>
</feature>
<feature type="compositionally biased region" description="Polar residues" evidence="1">
    <location>
        <begin position="321"/>
        <end position="330"/>
    </location>
</feature>
<accession>A0A1Y2CHQ3</accession>
<feature type="compositionally biased region" description="Low complexity" evidence="1">
    <location>
        <begin position="764"/>
        <end position="781"/>
    </location>
</feature>
<feature type="region of interest" description="Disordered" evidence="1">
    <location>
        <begin position="294"/>
        <end position="368"/>
    </location>
</feature>
<proteinExistence type="predicted"/>
<keyword evidence="3" id="KW-1185">Reference proteome</keyword>
<feature type="region of interest" description="Disordered" evidence="1">
    <location>
        <begin position="1019"/>
        <end position="1044"/>
    </location>
</feature>
<gene>
    <name evidence="2" type="ORF">BCR35DRAFT_336248</name>
</gene>
<feature type="compositionally biased region" description="Pro residues" evidence="1">
    <location>
        <begin position="300"/>
        <end position="309"/>
    </location>
</feature>
<feature type="compositionally biased region" description="Polar residues" evidence="1">
    <location>
        <begin position="122"/>
        <end position="131"/>
    </location>
</feature>
<dbReference type="SUPFAM" id="SSF48452">
    <property type="entry name" value="TPR-like"/>
    <property type="match status" value="1"/>
</dbReference>
<organism evidence="2 3">
    <name type="scientific">Leucosporidium creatinivorum</name>
    <dbReference type="NCBI Taxonomy" id="106004"/>
    <lineage>
        <taxon>Eukaryota</taxon>
        <taxon>Fungi</taxon>
        <taxon>Dikarya</taxon>
        <taxon>Basidiomycota</taxon>
        <taxon>Pucciniomycotina</taxon>
        <taxon>Microbotryomycetes</taxon>
        <taxon>Leucosporidiales</taxon>
        <taxon>Leucosporidium</taxon>
    </lineage>
</organism>
<feature type="region of interest" description="Disordered" evidence="1">
    <location>
        <begin position="120"/>
        <end position="173"/>
    </location>
</feature>
<dbReference type="InParanoid" id="A0A1Y2CHQ3"/>
<feature type="region of interest" description="Disordered" evidence="1">
    <location>
        <begin position="1"/>
        <end position="93"/>
    </location>
</feature>
<feature type="compositionally biased region" description="Polar residues" evidence="1">
    <location>
        <begin position="1152"/>
        <end position="1162"/>
    </location>
</feature>